<dbReference type="InParanoid" id="A0A136IJ52"/>
<dbReference type="InterPro" id="IPR002401">
    <property type="entry name" value="Cyt_P450_E_grp-I"/>
</dbReference>
<evidence type="ECO:0000256" key="9">
    <source>
        <dbReference type="RuleBase" id="RU000461"/>
    </source>
</evidence>
<dbReference type="SUPFAM" id="SSF48264">
    <property type="entry name" value="Cytochrome P450"/>
    <property type="match status" value="1"/>
</dbReference>
<evidence type="ECO:0000256" key="6">
    <source>
        <dbReference type="ARBA" id="ARBA00023004"/>
    </source>
</evidence>
<dbReference type="PANTHER" id="PTHR24305">
    <property type="entry name" value="CYTOCHROME P450"/>
    <property type="match status" value="1"/>
</dbReference>
<keyword evidence="6 8" id="KW-0408">Iron</keyword>
<dbReference type="InterPro" id="IPR001128">
    <property type="entry name" value="Cyt_P450"/>
</dbReference>
<dbReference type="Gene3D" id="1.10.630.10">
    <property type="entry name" value="Cytochrome P450"/>
    <property type="match status" value="1"/>
</dbReference>
<evidence type="ECO:0000256" key="8">
    <source>
        <dbReference type="PIRSR" id="PIRSR602401-1"/>
    </source>
</evidence>
<dbReference type="Pfam" id="PF00067">
    <property type="entry name" value="p450"/>
    <property type="match status" value="1"/>
</dbReference>
<comment type="cofactor">
    <cofactor evidence="1 8">
        <name>heme</name>
        <dbReference type="ChEBI" id="CHEBI:30413"/>
    </cofactor>
</comment>
<dbReference type="InterPro" id="IPR017972">
    <property type="entry name" value="Cyt_P450_CS"/>
</dbReference>
<dbReference type="InterPro" id="IPR036396">
    <property type="entry name" value="Cyt_P450_sf"/>
</dbReference>
<evidence type="ECO:0000313" key="11">
    <source>
        <dbReference type="Proteomes" id="UP000070501"/>
    </source>
</evidence>
<reference evidence="11" key="1">
    <citation type="submission" date="2016-02" db="EMBL/GenBank/DDBJ databases">
        <title>Draft genome sequence of Microdochium bolleyi, a fungal endophyte of beachgrass.</title>
        <authorList>
            <consortium name="DOE Joint Genome Institute"/>
            <person name="David A.S."/>
            <person name="May G."/>
            <person name="Haridas S."/>
            <person name="Lim J."/>
            <person name="Wang M."/>
            <person name="Labutti K."/>
            <person name="Lipzen A."/>
            <person name="Barry K."/>
            <person name="Grigoriev I.V."/>
        </authorList>
    </citation>
    <scope>NUCLEOTIDE SEQUENCE [LARGE SCALE GENOMIC DNA]</scope>
    <source>
        <strain evidence="11">J235TASD1</strain>
    </source>
</reference>
<protein>
    <submittedName>
        <fullName evidence="10">Cytochrome P450</fullName>
    </submittedName>
</protein>
<evidence type="ECO:0000256" key="7">
    <source>
        <dbReference type="ARBA" id="ARBA00023033"/>
    </source>
</evidence>
<comment type="similarity">
    <text evidence="2 9">Belongs to the cytochrome P450 family.</text>
</comment>
<keyword evidence="7 9" id="KW-0503">Monooxygenase</keyword>
<feature type="binding site" description="axial binding residue" evidence="8">
    <location>
        <position position="433"/>
    </location>
    <ligand>
        <name>heme</name>
        <dbReference type="ChEBI" id="CHEBI:30413"/>
    </ligand>
    <ligandPart>
        <name>Fe</name>
        <dbReference type="ChEBI" id="CHEBI:18248"/>
    </ligandPart>
</feature>
<dbReference type="AlphaFoldDB" id="A0A136IJ52"/>
<dbReference type="GO" id="GO:0004497">
    <property type="term" value="F:monooxygenase activity"/>
    <property type="evidence" value="ECO:0007669"/>
    <property type="project" value="UniProtKB-KW"/>
</dbReference>
<accession>A0A136IJ52</accession>
<evidence type="ECO:0000256" key="5">
    <source>
        <dbReference type="ARBA" id="ARBA00023002"/>
    </source>
</evidence>
<dbReference type="EMBL" id="KQ964316">
    <property type="protein sequence ID" value="KXJ84874.1"/>
    <property type="molecule type" value="Genomic_DNA"/>
</dbReference>
<dbReference type="OrthoDB" id="1470350at2759"/>
<proteinExistence type="inferred from homology"/>
<dbReference type="InterPro" id="IPR050121">
    <property type="entry name" value="Cytochrome_P450_monoxygenase"/>
</dbReference>
<evidence type="ECO:0000313" key="10">
    <source>
        <dbReference type="EMBL" id="KXJ84874.1"/>
    </source>
</evidence>
<dbReference type="Proteomes" id="UP000070501">
    <property type="component" value="Unassembled WGS sequence"/>
</dbReference>
<dbReference type="FunFam" id="1.10.630.10:FF:000047">
    <property type="entry name" value="Cytochrome P450 monooxygenase"/>
    <property type="match status" value="1"/>
</dbReference>
<dbReference type="CDD" id="cd11058">
    <property type="entry name" value="CYP60B-like"/>
    <property type="match status" value="1"/>
</dbReference>
<keyword evidence="3 8" id="KW-0349">Heme</keyword>
<dbReference type="PRINTS" id="PR00385">
    <property type="entry name" value="P450"/>
</dbReference>
<dbReference type="PROSITE" id="PS00086">
    <property type="entry name" value="CYTOCHROME_P450"/>
    <property type="match status" value="1"/>
</dbReference>
<dbReference type="PRINTS" id="PR00463">
    <property type="entry name" value="EP450I"/>
</dbReference>
<evidence type="ECO:0000256" key="4">
    <source>
        <dbReference type="ARBA" id="ARBA00022723"/>
    </source>
</evidence>
<evidence type="ECO:0000256" key="3">
    <source>
        <dbReference type="ARBA" id="ARBA00022617"/>
    </source>
</evidence>
<dbReference type="GO" id="GO:0005506">
    <property type="term" value="F:iron ion binding"/>
    <property type="evidence" value="ECO:0007669"/>
    <property type="project" value="InterPro"/>
</dbReference>
<name>A0A136IJ52_9PEZI</name>
<dbReference type="GO" id="GO:0020037">
    <property type="term" value="F:heme binding"/>
    <property type="evidence" value="ECO:0007669"/>
    <property type="project" value="InterPro"/>
</dbReference>
<keyword evidence="11" id="KW-1185">Reference proteome</keyword>
<evidence type="ECO:0000256" key="2">
    <source>
        <dbReference type="ARBA" id="ARBA00010617"/>
    </source>
</evidence>
<keyword evidence="4 8" id="KW-0479">Metal-binding</keyword>
<dbReference type="STRING" id="196109.A0A136IJ52"/>
<dbReference type="GO" id="GO:0016705">
    <property type="term" value="F:oxidoreductase activity, acting on paired donors, with incorporation or reduction of molecular oxygen"/>
    <property type="evidence" value="ECO:0007669"/>
    <property type="project" value="InterPro"/>
</dbReference>
<organism evidence="10 11">
    <name type="scientific">Microdochium bolleyi</name>
    <dbReference type="NCBI Taxonomy" id="196109"/>
    <lineage>
        <taxon>Eukaryota</taxon>
        <taxon>Fungi</taxon>
        <taxon>Dikarya</taxon>
        <taxon>Ascomycota</taxon>
        <taxon>Pezizomycotina</taxon>
        <taxon>Sordariomycetes</taxon>
        <taxon>Xylariomycetidae</taxon>
        <taxon>Xylariales</taxon>
        <taxon>Microdochiaceae</taxon>
        <taxon>Microdochium</taxon>
    </lineage>
</organism>
<dbReference type="PANTHER" id="PTHR24305:SF29">
    <property type="entry name" value="BENZOATE-PARA-HYDROXYLASE"/>
    <property type="match status" value="1"/>
</dbReference>
<gene>
    <name evidence="10" type="ORF">Micbo1qcDRAFT_226110</name>
</gene>
<sequence>MVHAIQAAVFLIIRSVYLLFFHSLSKVPGPRHYAVTDVFYLYHWIIGDWHTMLKGFHDKYGPIVRFGPYDISTISPESWKIIYGHKTDSSRTFDKDLRSQTETISGTPHIIMANNEDHKRMRRTMAHAFSEKALRGQEDVIQRYTSLLLSKLSEKAAKGEAVDLVAWYNYTTFDLIGDLSFGKPFGCLESGQYSPLIAMIFGTIRKQPFPHALNRYPYLKPIARLFTSKRHAQDAISLFQLSHEVAMQRVKSGNTEREDFMSYILRNNGRGKEQELSNEEISENAVILIAAGSETTATQLSGTTFQLLTNRDKYDTLVAHIRDTFSSADKIDIVSVNQIDYLLATFSEGFRMYPPVPSHLPRIVPEGGETIDGHSIPAKTSASVPQWAAFQSSQNFYEPQRFVPERWLPNAPPCFANDNREVLQPFSFGPRNCIGKNLAYAEMRLILTRLLYSFDLELLPQSSNWSDQKMFLLWDKGEMMVKLTPRPAPALV</sequence>
<dbReference type="GO" id="GO:0009403">
    <property type="term" value="P:toxin biosynthetic process"/>
    <property type="evidence" value="ECO:0007669"/>
    <property type="project" value="UniProtKB-ARBA"/>
</dbReference>
<keyword evidence="5 9" id="KW-0560">Oxidoreductase</keyword>
<evidence type="ECO:0000256" key="1">
    <source>
        <dbReference type="ARBA" id="ARBA00001971"/>
    </source>
</evidence>